<keyword evidence="1" id="KW-0812">Transmembrane</keyword>
<dbReference type="InterPro" id="IPR052163">
    <property type="entry name" value="DGC-Regulatory_Protein"/>
</dbReference>
<keyword evidence="5" id="KW-1185">Reference proteome</keyword>
<dbReference type="SUPFAM" id="SSF55073">
    <property type="entry name" value="Nucleotide cyclase"/>
    <property type="match status" value="1"/>
</dbReference>
<dbReference type="Gene3D" id="3.30.70.270">
    <property type="match status" value="1"/>
</dbReference>
<dbReference type="STRING" id="171383.AKJ31_04235"/>
<evidence type="ECO:0000256" key="1">
    <source>
        <dbReference type="SAM" id="Phobius"/>
    </source>
</evidence>
<dbReference type="InterPro" id="IPR003660">
    <property type="entry name" value="HAMP_dom"/>
</dbReference>
<evidence type="ECO:0000259" key="2">
    <source>
        <dbReference type="PROSITE" id="PS50885"/>
    </source>
</evidence>
<dbReference type="PANTHER" id="PTHR46663:SF2">
    <property type="entry name" value="GGDEF DOMAIN-CONTAINING PROTEIN"/>
    <property type="match status" value="1"/>
</dbReference>
<dbReference type="GO" id="GO:0007165">
    <property type="term" value="P:signal transduction"/>
    <property type="evidence" value="ECO:0007669"/>
    <property type="project" value="InterPro"/>
</dbReference>
<evidence type="ECO:0000259" key="3">
    <source>
        <dbReference type="PROSITE" id="PS50887"/>
    </source>
</evidence>
<proteinExistence type="predicted"/>
<dbReference type="Pfam" id="PF00990">
    <property type="entry name" value="GGDEF"/>
    <property type="match status" value="1"/>
</dbReference>
<dbReference type="CDD" id="cd12912">
    <property type="entry name" value="PDC2_MCP_like"/>
    <property type="match status" value="1"/>
</dbReference>
<reference evidence="5" key="1">
    <citation type="submission" date="2015-08" db="EMBL/GenBank/DDBJ databases">
        <title>Vibrio galatheae sp. nov., a novel member of the Vibrionaceae family isolated from the Solomon Islands.</title>
        <authorList>
            <person name="Giubergia S."/>
            <person name="Machado H."/>
            <person name="Mateiu R.V."/>
            <person name="Gram L."/>
        </authorList>
    </citation>
    <scope>NUCLEOTIDE SEQUENCE [LARGE SCALE GENOMIC DNA]</scope>
    <source>
        <strain evidence="5">DSM 19134</strain>
    </source>
</reference>
<evidence type="ECO:0000313" key="4">
    <source>
        <dbReference type="EMBL" id="KOO09570.1"/>
    </source>
</evidence>
<dbReference type="PROSITE" id="PS50887">
    <property type="entry name" value="GGDEF"/>
    <property type="match status" value="1"/>
</dbReference>
<dbReference type="InterPro" id="IPR043128">
    <property type="entry name" value="Rev_trsase/Diguanyl_cyclase"/>
</dbReference>
<dbReference type="PROSITE" id="PS50885">
    <property type="entry name" value="HAMP"/>
    <property type="match status" value="1"/>
</dbReference>
<dbReference type="InterPro" id="IPR029787">
    <property type="entry name" value="Nucleotide_cyclase"/>
</dbReference>
<dbReference type="GO" id="GO:0016020">
    <property type="term" value="C:membrane"/>
    <property type="evidence" value="ECO:0007669"/>
    <property type="project" value="InterPro"/>
</dbReference>
<dbReference type="NCBIfam" id="TIGR00254">
    <property type="entry name" value="GGDEF"/>
    <property type="match status" value="1"/>
</dbReference>
<feature type="transmembrane region" description="Helical" evidence="1">
    <location>
        <begin position="271"/>
        <end position="294"/>
    </location>
</feature>
<dbReference type="EMBL" id="LHPI01000001">
    <property type="protein sequence ID" value="KOO09570.1"/>
    <property type="molecule type" value="Genomic_DNA"/>
</dbReference>
<dbReference type="InterPro" id="IPR000160">
    <property type="entry name" value="GGDEF_dom"/>
</dbReference>
<keyword evidence="1" id="KW-1133">Transmembrane helix</keyword>
<dbReference type="PATRIC" id="fig|171383.3.peg.875"/>
<keyword evidence="1" id="KW-0472">Membrane</keyword>
<sequence>MKLRHLFVITCCLLTVIPLALFWAWPYSKALESEVRDVRQRHLVIAQNLSATFERYYQDVTGIFTIIDSESESQLNSKNFKQLLASYDFSMVAKFNNDGKLTGCLFYKQKSCPQQLDSDIFRLMVDTSNSDNVTLSTVTVDKSYSNTPILLVVQKYSDHYLLGYLSTQYIVDMGRRVSFGEKGHAAIVDQAGNVLAHPLSSWIEARKNISAVSTVQKMLAGKTGVEEFYSPALKGDMIAGYTFVPNAGWGVMVPQPLEELRVKAEHIDETAIMVMFLGVALALLITIPISFSLIKPLESLLATIRRIENGKQAVDVDFKTSRVMPKEIREIKNSFSSMMEKIESNKSEISKLAYFDVVTELPNRRYFQLLSEQWLGKAEESDLTGALVFIDLDDFKLVNDTYGHKIGDELLSQFAVHLSRHFDIESKEVCLLEYYDELPDIIPARLGGDEFAILFKNIRSKEDVYRQVQLLFDEVFTTYSLPGGAEVDLTGSAGIAFIPEHGLEYDEIIKHADVAMYKAKLDGKNSICAHAV</sequence>
<dbReference type="RefSeq" id="WP_053407830.1">
    <property type="nucleotide sequence ID" value="NZ_LHPI01000001.1"/>
</dbReference>
<comment type="caution">
    <text evidence="4">The sequence shown here is derived from an EMBL/GenBank/DDBJ whole genome shotgun (WGS) entry which is preliminary data.</text>
</comment>
<organism evidence="4 5">
    <name type="scientific">Vibrio hepatarius</name>
    <dbReference type="NCBI Taxonomy" id="171383"/>
    <lineage>
        <taxon>Bacteria</taxon>
        <taxon>Pseudomonadati</taxon>
        <taxon>Pseudomonadota</taxon>
        <taxon>Gammaproteobacteria</taxon>
        <taxon>Vibrionales</taxon>
        <taxon>Vibrionaceae</taxon>
        <taxon>Vibrio</taxon>
        <taxon>Vibrio oreintalis group</taxon>
    </lineage>
</organism>
<evidence type="ECO:0000313" key="5">
    <source>
        <dbReference type="Proteomes" id="UP000037530"/>
    </source>
</evidence>
<feature type="domain" description="GGDEF" evidence="3">
    <location>
        <begin position="383"/>
        <end position="532"/>
    </location>
</feature>
<name>A0A0M0I5J8_9VIBR</name>
<dbReference type="SMART" id="SM00267">
    <property type="entry name" value="GGDEF"/>
    <property type="match status" value="1"/>
</dbReference>
<dbReference type="Proteomes" id="UP000037530">
    <property type="component" value="Unassembled WGS sequence"/>
</dbReference>
<evidence type="ECO:0008006" key="6">
    <source>
        <dbReference type="Google" id="ProtNLM"/>
    </source>
</evidence>
<dbReference type="AlphaFoldDB" id="A0A0M0I5J8"/>
<dbReference type="CDD" id="cd01949">
    <property type="entry name" value="GGDEF"/>
    <property type="match status" value="1"/>
</dbReference>
<accession>A0A0M0I5J8</accession>
<dbReference type="PANTHER" id="PTHR46663">
    <property type="entry name" value="DIGUANYLATE CYCLASE DGCT-RELATED"/>
    <property type="match status" value="1"/>
</dbReference>
<dbReference type="Gene3D" id="6.10.340.10">
    <property type="match status" value="1"/>
</dbReference>
<gene>
    <name evidence="4" type="ORF">AKJ31_04235</name>
</gene>
<protein>
    <recommendedName>
        <fullName evidence="6">Diguanylate cyclase</fullName>
    </recommendedName>
</protein>
<feature type="domain" description="HAMP" evidence="2">
    <location>
        <begin position="291"/>
        <end position="347"/>
    </location>
</feature>
<dbReference type="Gene3D" id="3.30.450.20">
    <property type="entry name" value="PAS domain"/>
    <property type="match status" value="1"/>
</dbReference>
<dbReference type="OrthoDB" id="9812260at2"/>